<dbReference type="InterPro" id="IPR018957">
    <property type="entry name" value="Znf_C3HC4_RING-type"/>
</dbReference>
<comment type="caution">
    <text evidence="13">The sequence shown here is derived from an EMBL/GenBank/DDBJ whole genome shotgun (WGS) entry which is preliminary data.</text>
</comment>
<dbReference type="SMART" id="SM00490">
    <property type="entry name" value="HELICc"/>
    <property type="match status" value="1"/>
</dbReference>
<evidence type="ECO:0000256" key="9">
    <source>
        <dbReference type="PROSITE-ProRule" id="PRU00175"/>
    </source>
</evidence>
<evidence type="ECO:0000256" key="7">
    <source>
        <dbReference type="ARBA" id="ARBA00022833"/>
    </source>
</evidence>
<keyword evidence="3" id="KW-0547">Nucleotide-binding</keyword>
<proteinExistence type="inferred from homology"/>
<feature type="domain" description="Helicase C-terminal" evidence="12">
    <location>
        <begin position="817"/>
        <end position="967"/>
    </location>
</feature>
<keyword evidence="5" id="KW-0378">Hydrolase</keyword>
<protein>
    <recommendedName>
        <fullName evidence="15">RING-type domain-containing protein</fullName>
    </recommendedName>
</protein>
<evidence type="ECO:0000259" key="12">
    <source>
        <dbReference type="PROSITE" id="PS51194"/>
    </source>
</evidence>
<sequence>MDSDASLPTLPGFQPQGEGQISTVKVKREDTDFIPAARLPFRTEQALQNLDHSTFTLNAATNFEFGNINSDMHAGLDHDFPNEETLFVPNKNNIISESENLNDPNTLRVREASCEAVPGPMAPWSDYKSSQRLDNTLESWLQTTEPNQNLSSDPPQLHGLEGVEQDYHTAPINKTKSPRELEMEIPAKSSKKKRSRAKAGPRAKSAREWFERSKDLQSCLPNIAGVKRKRSKKNREDATSSPQKRRRSKKQAADKSGKKTRSNKKSIKVMAAMFESLRHSDPIEARIALGDLPQADPIFATTKGNQFQQIMKGLPEHVDEKSAKSDKKKLEEVTRSFGYGNCVARDGKWLIRGMQTALLNHQVVGVSWMLGREFCKEGPWGGILGDEMGMGKTLQALGCIVSNRPSEDDLKTHSKTTLIVAPAASIEQWKDEIRKHADKKYIGTILHFKQSQDLEYETLNTFGIILASYQEVSNQFPTKKLRAELQNYCGTVEEWREKFDDNLGPLFKVPFWRCQLRAKIYQGVTAGACQGPQLRIPLMIGPAAYAISSIFTETPQTVVESRFVEIVNAALRKRRKKNRDQRVRLRDLDVYIIFLLRLRQAVSHPFLLEPVFKKTLRVCDLMEIKRRLKGVGGRKPLFQQIGKWCAKKTATLEHTVEDHNDENPQTAFGNSQFGYKLDIDSQVDIAIASKKEDVCRLCYQEPIDGYIAECEHIFCKECLDDHVNEERYQNGRIIPKCPDCNKALTNSEPLQQSDTEDSDIEDSVRRSGSLRSVPQVHQLGRDSFNHHPTFSKSHSRFLRECDRAYPEPAAPSAKTIAVKEAILKWLSDARDDKIIVFVEFKMTGAILGRMLEAEGIGFVYFFGGMTSVATQNAIRGFHEKKHIKVMIASFRRCSVALNLTCANRVILVDLWWNIAIEMQAFARVFRIGQAKITHFLRIIADNTIDNRIEALQEEKVKNISKALESGKRNNKLTNEEIAALFGHLKTFDDGSFEIVPDKEGDAELDDELEEIEEAGEI</sequence>
<dbReference type="GO" id="GO:0016787">
    <property type="term" value="F:hydrolase activity"/>
    <property type="evidence" value="ECO:0007669"/>
    <property type="project" value="UniProtKB-KW"/>
</dbReference>
<dbReference type="InterPro" id="IPR038718">
    <property type="entry name" value="SNF2-like_sf"/>
</dbReference>
<dbReference type="Pfam" id="PF00176">
    <property type="entry name" value="SNF2-rel_dom"/>
    <property type="match status" value="1"/>
</dbReference>
<dbReference type="InterPro" id="IPR013083">
    <property type="entry name" value="Znf_RING/FYVE/PHD"/>
</dbReference>
<evidence type="ECO:0000256" key="1">
    <source>
        <dbReference type="ARBA" id="ARBA00007025"/>
    </source>
</evidence>
<evidence type="ECO:0000256" key="4">
    <source>
        <dbReference type="ARBA" id="ARBA00022771"/>
    </source>
</evidence>
<comment type="similarity">
    <text evidence="1">Belongs to the SNF2/RAD54 helicase family.</text>
</comment>
<dbReference type="GO" id="GO:0005634">
    <property type="term" value="C:nucleus"/>
    <property type="evidence" value="ECO:0007669"/>
    <property type="project" value="TreeGrafter"/>
</dbReference>
<dbReference type="InterPro" id="IPR050628">
    <property type="entry name" value="SNF2_RAD54_helicase_TF"/>
</dbReference>
<dbReference type="PROSITE" id="PS51194">
    <property type="entry name" value="HELICASE_CTER"/>
    <property type="match status" value="1"/>
</dbReference>
<dbReference type="PANTHER" id="PTHR45626">
    <property type="entry name" value="TRANSCRIPTION TERMINATION FACTOR 2-RELATED"/>
    <property type="match status" value="1"/>
</dbReference>
<dbReference type="AlphaFoldDB" id="A0A553HK17"/>
<evidence type="ECO:0000313" key="14">
    <source>
        <dbReference type="Proteomes" id="UP000319160"/>
    </source>
</evidence>
<evidence type="ECO:0000313" key="13">
    <source>
        <dbReference type="EMBL" id="TRX88291.1"/>
    </source>
</evidence>
<evidence type="ECO:0008006" key="15">
    <source>
        <dbReference type="Google" id="ProtNLM"/>
    </source>
</evidence>
<dbReference type="PROSITE" id="PS00518">
    <property type="entry name" value="ZF_RING_1"/>
    <property type="match status" value="1"/>
</dbReference>
<dbReference type="InterPro" id="IPR001841">
    <property type="entry name" value="Znf_RING"/>
</dbReference>
<feature type="region of interest" description="Disordered" evidence="10">
    <location>
        <begin position="745"/>
        <end position="771"/>
    </location>
</feature>
<keyword evidence="2" id="KW-0479">Metal-binding</keyword>
<dbReference type="Gene3D" id="3.40.50.300">
    <property type="entry name" value="P-loop containing nucleotide triphosphate hydrolases"/>
    <property type="match status" value="1"/>
</dbReference>
<feature type="compositionally biased region" description="Basic residues" evidence="10">
    <location>
        <begin position="189"/>
        <end position="201"/>
    </location>
</feature>
<feature type="compositionally biased region" description="Basic and acidic residues" evidence="10">
    <location>
        <begin position="205"/>
        <end position="215"/>
    </location>
</feature>
<dbReference type="InterPro" id="IPR049730">
    <property type="entry name" value="SNF2/RAD54-like_C"/>
</dbReference>
<keyword evidence="8" id="KW-0067">ATP-binding</keyword>
<evidence type="ECO:0000256" key="2">
    <source>
        <dbReference type="ARBA" id="ARBA00022723"/>
    </source>
</evidence>
<dbReference type="CDD" id="cd18793">
    <property type="entry name" value="SF2_C_SNF"/>
    <property type="match status" value="1"/>
</dbReference>
<name>A0A553HK17_9PEZI</name>
<feature type="region of interest" description="Disordered" evidence="10">
    <location>
        <begin position="1"/>
        <end position="25"/>
    </location>
</feature>
<dbReference type="Pfam" id="PF00097">
    <property type="entry name" value="zf-C3HC4"/>
    <property type="match status" value="1"/>
</dbReference>
<dbReference type="GO" id="GO:0005524">
    <property type="term" value="F:ATP binding"/>
    <property type="evidence" value="ECO:0007669"/>
    <property type="project" value="UniProtKB-KW"/>
</dbReference>
<evidence type="ECO:0000256" key="8">
    <source>
        <dbReference type="ARBA" id="ARBA00022840"/>
    </source>
</evidence>
<dbReference type="SMART" id="SM00184">
    <property type="entry name" value="RING"/>
    <property type="match status" value="1"/>
</dbReference>
<feature type="domain" description="RING-type" evidence="11">
    <location>
        <begin position="695"/>
        <end position="741"/>
    </location>
</feature>
<dbReference type="STRING" id="2512241.A0A553HK17"/>
<keyword evidence="6" id="KW-0347">Helicase</keyword>
<dbReference type="GO" id="GO:0006281">
    <property type="term" value="P:DNA repair"/>
    <property type="evidence" value="ECO:0007669"/>
    <property type="project" value="TreeGrafter"/>
</dbReference>
<dbReference type="SUPFAM" id="SSF52540">
    <property type="entry name" value="P-loop containing nucleoside triphosphate hydrolases"/>
    <property type="match status" value="2"/>
</dbReference>
<evidence type="ECO:0000256" key="6">
    <source>
        <dbReference type="ARBA" id="ARBA00022806"/>
    </source>
</evidence>
<dbReference type="GO" id="GO:0008270">
    <property type="term" value="F:zinc ion binding"/>
    <property type="evidence" value="ECO:0007669"/>
    <property type="project" value="UniProtKB-KW"/>
</dbReference>
<evidence type="ECO:0000256" key="10">
    <source>
        <dbReference type="SAM" id="MobiDB-lite"/>
    </source>
</evidence>
<dbReference type="SUPFAM" id="SSF57850">
    <property type="entry name" value="RING/U-box"/>
    <property type="match status" value="1"/>
</dbReference>
<gene>
    <name evidence="13" type="ORF">FHL15_010795</name>
</gene>
<dbReference type="PROSITE" id="PS50089">
    <property type="entry name" value="ZF_RING_2"/>
    <property type="match status" value="1"/>
</dbReference>
<dbReference type="InterPro" id="IPR001650">
    <property type="entry name" value="Helicase_C-like"/>
</dbReference>
<dbReference type="InterPro" id="IPR017907">
    <property type="entry name" value="Znf_RING_CS"/>
</dbReference>
<dbReference type="GO" id="GO:0004386">
    <property type="term" value="F:helicase activity"/>
    <property type="evidence" value="ECO:0007669"/>
    <property type="project" value="UniProtKB-KW"/>
</dbReference>
<keyword evidence="7" id="KW-0862">Zinc</keyword>
<accession>A0A553HK17</accession>
<dbReference type="Gene3D" id="3.30.40.10">
    <property type="entry name" value="Zinc/RING finger domain, C3HC4 (zinc finger)"/>
    <property type="match status" value="1"/>
</dbReference>
<dbReference type="EMBL" id="VFLP01000092">
    <property type="protein sequence ID" value="TRX88291.1"/>
    <property type="molecule type" value="Genomic_DNA"/>
</dbReference>
<evidence type="ECO:0000256" key="5">
    <source>
        <dbReference type="ARBA" id="ARBA00022801"/>
    </source>
</evidence>
<keyword evidence="14" id="KW-1185">Reference proteome</keyword>
<feature type="region of interest" description="Disordered" evidence="10">
    <location>
        <begin position="170"/>
        <end position="266"/>
    </location>
</feature>
<organism evidence="13 14">
    <name type="scientific">Xylaria flabelliformis</name>
    <dbReference type="NCBI Taxonomy" id="2512241"/>
    <lineage>
        <taxon>Eukaryota</taxon>
        <taxon>Fungi</taxon>
        <taxon>Dikarya</taxon>
        <taxon>Ascomycota</taxon>
        <taxon>Pezizomycotina</taxon>
        <taxon>Sordariomycetes</taxon>
        <taxon>Xylariomycetidae</taxon>
        <taxon>Xylariales</taxon>
        <taxon>Xylariaceae</taxon>
        <taxon>Xylaria</taxon>
    </lineage>
</organism>
<dbReference type="Gene3D" id="3.40.50.10810">
    <property type="entry name" value="Tandem AAA-ATPase domain"/>
    <property type="match status" value="1"/>
</dbReference>
<evidence type="ECO:0000256" key="3">
    <source>
        <dbReference type="ARBA" id="ARBA00022741"/>
    </source>
</evidence>
<dbReference type="OrthoDB" id="448448at2759"/>
<dbReference type="GO" id="GO:0008094">
    <property type="term" value="F:ATP-dependent activity, acting on DNA"/>
    <property type="evidence" value="ECO:0007669"/>
    <property type="project" value="TreeGrafter"/>
</dbReference>
<reference evidence="14" key="1">
    <citation type="submission" date="2019-06" db="EMBL/GenBank/DDBJ databases">
        <title>Draft genome sequence of the griseofulvin-producing fungus Xylaria cubensis strain G536.</title>
        <authorList>
            <person name="Mead M.E."/>
            <person name="Raja H.A."/>
            <person name="Steenwyk J.L."/>
            <person name="Knowles S.L."/>
            <person name="Oberlies N.H."/>
            <person name="Rokas A."/>
        </authorList>
    </citation>
    <scope>NUCLEOTIDE SEQUENCE [LARGE SCALE GENOMIC DNA]</scope>
    <source>
        <strain evidence="14">G536</strain>
    </source>
</reference>
<evidence type="ECO:0000259" key="11">
    <source>
        <dbReference type="PROSITE" id="PS50089"/>
    </source>
</evidence>
<dbReference type="InterPro" id="IPR000330">
    <property type="entry name" value="SNF2_N"/>
</dbReference>
<dbReference type="Pfam" id="PF00271">
    <property type="entry name" value="Helicase_C"/>
    <property type="match status" value="1"/>
</dbReference>
<keyword evidence="4 9" id="KW-0863">Zinc-finger</keyword>
<dbReference type="Proteomes" id="UP000319160">
    <property type="component" value="Unassembled WGS sequence"/>
</dbReference>
<dbReference type="InterPro" id="IPR027417">
    <property type="entry name" value="P-loop_NTPase"/>
</dbReference>
<dbReference type="PANTHER" id="PTHR45626:SF17">
    <property type="entry name" value="HELICASE-LIKE TRANSCRIPTION FACTOR"/>
    <property type="match status" value="1"/>
</dbReference>